<evidence type="ECO:0000259" key="1">
    <source>
        <dbReference type="Pfam" id="PF07944"/>
    </source>
</evidence>
<dbReference type="InterPro" id="IPR008928">
    <property type="entry name" value="6-hairpin_glycosidase_sf"/>
</dbReference>
<evidence type="ECO:0000259" key="3">
    <source>
        <dbReference type="Pfam" id="PF20737"/>
    </source>
</evidence>
<evidence type="ECO:0000259" key="2">
    <source>
        <dbReference type="Pfam" id="PF20736"/>
    </source>
</evidence>
<dbReference type="InterPro" id="IPR049049">
    <property type="entry name" value="Beta-AFase-like_GH127_C"/>
</dbReference>
<evidence type="ECO:0000313" key="5">
    <source>
        <dbReference type="Proteomes" id="UP000318380"/>
    </source>
</evidence>
<evidence type="ECO:0000313" key="4">
    <source>
        <dbReference type="EMBL" id="TWD75160.1"/>
    </source>
</evidence>
<proteinExistence type="predicted"/>
<protein>
    <recommendedName>
        <fullName evidence="6">Glycoside hydrolase family 127 protein</fullName>
    </recommendedName>
</protein>
<feature type="domain" description="Non-reducing end beta-L-arabinofuranosidase-like GH127 middle" evidence="2">
    <location>
        <begin position="428"/>
        <end position="521"/>
    </location>
</feature>
<dbReference type="InterPro" id="IPR012878">
    <property type="entry name" value="Beta-AFase-like_GH127_cat"/>
</dbReference>
<accession>A0A561B8H9</accession>
<gene>
    <name evidence="4" type="ORF">FB561_6598</name>
</gene>
<dbReference type="PANTHER" id="PTHR43465:SF2">
    <property type="entry name" value="DUF1680 DOMAIN PROTEIN (AFU_ORTHOLOGUE AFUA_1G08910)"/>
    <property type="match status" value="1"/>
</dbReference>
<evidence type="ECO:0008006" key="6">
    <source>
        <dbReference type="Google" id="ProtNLM"/>
    </source>
</evidence>
<dbReference type="Pfam" id="PF07944">
    <property type="entry name" value="Beta-AFase-like_GH127_cat"/>
    <property type="match status" value="1"/>
</dbReference>
<sequence>MPSSQPLDRSAAVAPLASTALRPLPLGAARITGGFWSERQQINREATIPAAGDRLEEAGTLRNLRRAAGREPVADGFTGRPFADSDVYKWLEAVAWEQSREPSEAYAAWQSSTSALVAEAQEPDGYLNTHIRLAIPDGRFTDLEKGHELYCAGHLLQAAVAQYRATGDRTLLTVATRFADLLAGYFGADRTEGIDGHPLIEMALVELYRATGTKTYLDLARYFVEARGHGLLVVPGHHGPAYFQDHQPVRDVRILAGHAVRALYLASGATDVAVETDDTELLDALRETWQTMVDSQAYLTGGVGSRWYGEAFGDPFELPPDAAYCETCAAIASVQWSWRMLLATGESKYADQLERTLYNAVISGVSLTGGEFFYVNTLKVRDQAFADDQRSAVAGRQPWYGTACCPPNVMRTLASLDQLVATSNDDGVQLHLYAPAKVVAEVNGAGVGLDVGTRYPWKGTVTITVSETPDQPWKLDLRIPAWAEGYTLTVNGDAEPVGEVGRTQSLERTWQRGDVVVLELPVRARRTVPDDRIDSVRGCVAIERGPLVYCFEHVDQPEGVVLDQAALLPGDLVETEQADLLGGITTLAVPARRRDGTEVSLTAIPYYAWANRAVGPMTVWIDAR</sequence>
<dbReference type="PANTHER" id="PTHR43465">
    <property type="entry name" value="DUF1680 DOMAIN PROTEIN (AFU_ORTHOLOGUE AFUA_1G08910)"/>
    <property type="match status" value="1"/>
</dbReference>
<dbReference type="InterPro" id="IPR049174">
    <property type="entry name" value="Beta-AFase-like"/>
</dbReference>
<dbReference type="GO" id="GO:0005975">
    <property type="term" value="P:carbohydrate metabolic process"/>
    <property type="evidence" value="ECO:0007669"/>
    <property type="project" value="InterPro"/>
</dbReference>
<dbReference type="EMBL" id="VIVK01000002">
    <property type="protein sequence ID" value="TWD75160.1"/>
    <property type="molecule type" value="Genomic_DNA"/>
</dbReference>
<dbReference type="OrthoDB" id="9757939at2"/>
<reference evidence="4 5" key="1">
    <citation type="submission" date="2019-06" db="EMBL/GenBank/DDBJ databases">
        <title>Sequencing the genomes of 1000 actinobacteria strains.</title>
        <authorList>
            <person name="Klenk H.-P."/>
        </authorList>
    </citation>
    <scope>NUCLEOTIDE SEQUENCE [LARGE SCALE GENOMIC DNA]</scope>
    <source>
        <strain evidence="4 5">DSM 24683</strain>
    </source>
</reference>
<dbReference type="AlphaFoldDB" id="A0A561B8H9"/>
<feature type="domain" description="Non-reducing end beta-L-arabinofuranosidase-like GH127 catalytic" evidence="1">
    <location>
        <begin position="30"/>
        <end position="417"/>
    </location>
</feature>
<dbReference type="Pfam" id="PF20736">
    <property type="entry name" value="Glyco_hydro127M"/>
    <property type="match status" value="1"/>
</dbReference>
<dbReference type="InterPro" id="IPR049046">
    <property type="entry name" value="Beta-AFase-like_GH127_middle"/>
</dbReference>
<comment type="caution">
    <text evidence="4">The sequence shown here is derived from an EMBL/GenBank/DDBJ whole genome shotgun (WGS) entry which is preliminary data.</text>
</comment>
<name>A0A561B8H9_9ACTN</name>
<feature type="domain" description="Non-reducing end beta-L-arabinofuranosidase-like GH127 C-terminal" evidence="3">
    <location>
        <begin position="525"/>
        <end position="621"/>
    </location>
</feature>
<dbReference type="RefSeq" id="WP_145813899.1">
    <property type="nucleotide sequence ID" value="NZ_VIVK01000002.1"/>
</dbReference>
<organism evidence="4 5">
    <name type="scientific">Kribbella amoyensis</name>
    <dbReference type="NCBI Taxonomy" id="996641"/>
    <lineage>
        <taxon>Bacteria</taxon>
        <taxon>Bacillati</taxon>
        <taxon>Actinomycetota</taxon>
        <taxon>Actinomycetes</taxon>
        <taxon>Propionibacteriales</taxon>
        <taxon>Kribbellaceae</taxon>
        <taxon>Kribbella</taxon>
    </lineage>
</organism>
<dbReference type="Proteomes" id="UP000318380">
    <property type="component" value="Unassembled WGS sequence"/>
</dbReference>
<dbReference type="Pfam" id="PF20737">
    <property type="entry name" value="Glyco_hydro127C"/>
    <property type="match status" value="1"/>
</dbReference>
<keyword evidence="5" id="KW-1185">Reference proteome</keyword>
<dbReference type="SUPFAM" id="SSF48208">
    <property type="entry name" value="Six-hairpin glycosidases"/>
    <property type="match status" value="1"/>
</dbReference>